<feature type="transmembrane region" description="Helical" evidence="10">
    <location>
        <begin position="155"/>
        <end position="175"/>
    </location>
</feature>
<evidence type="ECO:0000259" key="11">
    <source>
        <dbReference type="PROSITE" id="PS50109"/>
    </source>
</evidence>
<evidence type="ECO:0000313" key="12">
    <source>
        <dbReference type="EMBL" id="MBB5030780.1"/>
    </source>
</evidence>
<dbReference type="GO" id="GO:0000155">
    <property type="term" value="F:phosphorelay sensor kinase activity"/>
    <property type="evidence" value="ECO:0007669"/>
    <property type="project" value="InterPro"/>
</dbReference>
<evidence type="ECO:0000256" key="3">
    <source>
        <dbReference type="ARBA" id="ARBA00022553"/>
    </source>
</evidence>
<accession>A0A7W7Y7R9</accession>
<gene>
    <name evidence="12" type="ORF">HNQ65_000334</name>
</gene>
<evidence type="ECO:0000256" key="10">
    <source>
        <dbReference type="SAM" id="Phobius"/>
    </source>
</evidence>
<dbReference type="InterPro" id="IPR004358">
    <property type="entry name" value="Sig_transdc_His_kin-like_C"/>
</dbReference>
<dbReference type="Proteomes" id="UP000590740">
    <property type="component" value="Unassembled WGS sequence"/>
</dbReference>
<evidence type="ECO:0000256" key="1">
    <source>
        <dbReference type="ARBA" id="ARBA00000085"/>
    </source>
</evidence>
<comment type="caution">
    <text evidence="12">The sequence shown here is derived from an EMBL/GenBank/DDBJ whole genome shotgun (WGS) entry which is preliminary data.</text>
</comment>
<keyword evidence="6 12" id="KW-0418">Kinase</keyword>
<evidence type="ECO:0000256" key="7">
    <source>
        <dbReference type="ARBA" id="ARBA00022840"/>
    </source>
</evidence>
<dbReference type="PROSITE" id="PS50109">
    <property type="entry name" value="HIS_KIN"/>
    <property type="match status" value="1"/>
</dbReference>
<keyword evidence="4 12" id="KW-0808">Transferase</keyword>
<dbReference type="RefSeq" id="WP_184337724.1">
    <property type="nucleotide sequence ID" value="NZ_JACHIG010000001.1"/>
</dbReference>
<evidence type="ECO:0000313" key="13">
    <source>
        <dbReference type="Proteomes" id="UP000590740"/>
    </source>
</evidence>
<dbReference type="Gene3D" id="3.30.565.10">
    <property type="entry name" value="Histidine kinase-like ATPase, C-terminal domain"/>
    <property type="match status" value="1"/>
</dbReference>
<evidence type="ECO:0000256" key="9">
    <source>
        <dbReference type="SAM" id="Coils"/>
    </source>
</evidence>
<feature type="transmembrane region" description="Helical" evidence="10">
    <location>
        <begin position="50"/>
        <end position="68"/>
    </location>
</feature>
<sequence>MSLTALADLDSPLIASRPDDPAIEGKTVAVPAPTRFEQEQMELNLRNARMGAWFVMVMVPLCSFLDWMAYPDSYWQFLVLRLACAASCVPLLLALNRSLGRRYCRAYPIILPLLPALMICFMIYLSGDPGSGYYAGLLLCIVATAFVFHWTFREIGITLGLVVVAYFAATLPNLFTTDEPRALGIFVNNTGFLLLHCVVLYVGSRQHHAIRLREFANRCKVEDQREELAARNEELTATLKRLRETEAQLDQSEKLASIGRLSAGIVHEINNPLNYVKSAIYLLKKKGRNLPPEMAESFNSIAEDIGEGIDRVSAIVSDLRTFAHPENRGSRPVDLHETTRKALRLLAKEIGDRGVALLDEIPPGTIAQGDENYLIQILLNLVQNSLDALAGRPAPTIWLKAATTPNGVDLIVLDNGMGIPKENLSKIFDPFFTTKQVGQGMGLGLSICFRMIQQMGGEIKIDSLAGSHTQFTLSLKKPENT</sequence>
<dbReference type="PANTHER" id="PTHR43065">
    <property type="entry name" value="SENSOR HISTIDINE KINASE"/>
    <property type="match status" value="1"/>
</dbReference>
<dbReference type="EC" id="2.7.13.3" evidence="2"/>
<dbReference type="PRINTS" id="PR00344">
    <property type="entry name" value="BCTRLSENSOR"/>
</dbReference>
<dbReference type="InterPro" id="IPR005467">
    <property type="entry name" value="His_kinase_dom"/>
</dbReference>
<dbReference type="EMBL" id="JACHIG010000001">
    <property type="protein sequence ID" value="MBB5030780.1"/>
    <property type="molecule type" value="Genomic_DNA"/>
</dbReference>
<evidence type="ECO:0000256" key="8">
    <source>
        <dbReference type="ARBA" id="ARBA00023012"/>
    </source>
</evidence>
<keyword evidence="10" id="KW-0812">Transmembrane</keyword>
<keyword evidence="8" id="KW-0902">Two-component regulatory system</keyword>
<feature type="transmembrane region" description="Helical" evidence="10">
    <location>
        <begin position="74"/>
        <end position="95"/>
    </location>
</feature>
<dbReference type="SUPFAM" id="SSF47384">
    <property type="entry name" value="Homodimeric domain of signal transducing histidine kinase"/>
    <property type="match status" value="1"/>
</dbReference>
<evidence type="ECO:0000256" key="2">
    <source>
        <dbReference type="ARBA" id="ARBA00012438"/>
    </source>
</evidence>
<keyword evidence="7" id="KW-0067">ATP-binding</keyword>
<evidence type="ECO:0000256" key="5">
    <source>
        <dbReference type="ARBA" id="ARBA00022741"/>
    </source>
</evidence>
<feature type="domain" description="Histidine kinase" evidence="11">
    <location>
        <begin position="264"/>
        <end position="479"/>
    </location>
</feature>
<keyword evidence="9" id="KW-0175">Coiled coil</keyword>
<protein>
    <recommendedName>
        <fullName evidence="2">histidine kinase</fullName>
        <ecNumber evidence="2">2.7.13.3</ecNumber>
    </recommendedName>
</protein>
<dbReference type="SMART" id="SM00387">
    <property type="entry name" value="HATPase_c"/>
    <property type="match status" value="1"/>
</dbReference>
<feature type="transmembrane region" description="Helical" evidence="10">
    <location>
        <begin position="181"/>
        <end position="203"/>
    </location>
</feature>
<feature type="coiled-coil region" evidence="9">
    <location>
        <begin position="225"/>
        <end position="255"/>
    </location>
</feature>
<dbReference type="InterPro" id="IPR003661">
    <property type="entry name" value="HisK_dim/P_dom"/>
</dbReference>
<dbReference type="CDD" id="cd00082">
    <property type="entry name" value="HisKA"/>
    <property type="match status" value="1"/>
</dbReference>
<dbReference type="InterPro" id="IPR003594">
    <property type="entry name" value="HATPase_dom"/>
</dbReference>
<dbReference type="Pfam" id="PF02518">
    <property type="entry name" value="HATPase_c"/>
    <property type="match status" value="1"/>
</dbReference>
<keyword evidence="10" id="KW-0472">Membrane</keyword>
<keyword evidence="13" id="KW-1185">Reference proteome</keyword>
<dbReference type="PANTHER" id="PTHR43065:SF10">
    <property type="entry name" value="PEROXIDE STRESS-ACTIVATED HISTIDINE KINASE MAK3"/>
    <property type="match status" value="1"/>
</dbReference>
<dbReference type="InterPro" id="IPR036890">
    <property type="entry name" value="HATPase_C_sf"/>
</dbReference>
<dbReference type="InterPro" id="IPR036097">
    <property type="entry name" value="HisK_dim/P_sf"/>
</dbReference>
<dbReference type="Pfam" id="PF00512">
    <property type="entry name" value="HisKA"/>
    <property type="match status" value="1"/>
</dbReference>
<feature type="transmembrane region" description="Helical" evidence="10">
    <location>
        <begin position="107"/>
        <end position="125"/>
    </location>
</feature>
<evidence type="ECO:0000256" key="4">
    <source>
        <dbReference type="ARBA" id="ARBA00022679"/>
    </source>
</evidence>
<evidence type="ECO:0000256" key="6">
    <source>
        <dbReference type="ARBA" id="ARBA00022777"/>
    </source>
</evidence>
<comment type="catalytic activity">
    <reaction evidence="1">
        <text>ATP + protein L-histidine = ADP + protein N-phospho-L-histidine.</text>
        <dbReference type="EC" id="2.7.13.3"/>
    </reaction>
</comment>
<dbReference type="Gene3D" id="1.10.287.130">
    <property type="match status" value="1"/>
</dbReference>
<feature type="transmembrane region" description="Helical" evidence="10">
    <location>
        <begin position="131"/>
        <end position="148"/>
    </location>
</feature>
<organism evidence="12 13">
    <name type="scientific">Prosthecobacter vanneervenii</name>
    <dbReference type="NCBI Taxonomy" id="48466"/>
    <lineage>
        <taxon>Bacteria</taxon>
        <taxon>Pseudomonadati</taxon>
        <taxon>Verrucomicrobiota</taxon>
        <taxon>Verrucomicrobiia</taxon>
        <taxon>Verrucomicrobiales</taxon>
        <taxon>Verrucomicrobiaceae</taxon>
        <taxon>Prosthecobacter</taxon>
    </lineage>
</organism>
<proteinExistence type="predicted"/>
<keyword evidence="10" id="KW-1133">Transmembrane helix</keyword>
<reference evidence="12 13" key="1">
    <citation type="submission" date="2020-08" db="EMBL/GenBank/DDBJ databases">
        <title>Genomic Encyclopedia of Type Strains, Phase IV (KMG-IV): sequencing the most valuable type-strain genomes for metagenomic binning, comparative biology and taxonomic classification.</title>
        <authorList>
            <person name="Goeker M."/>
        </authorList>
    </citation>
    <scope>NUCLEOTIDE SEQUENCE [LARGE SCALE GENOMIC DNA]</scope>
    <source>
        <strain evidence="12 13">DSM 12252</strain>
    </source>
</reference>
<keyword evidence="5" id="KW-0547">Nucleotide-binding</keyword>
<dbReference type="SUPFAM" id="SSF55874">
    <property type="entry name" value="ATPase domain of HSP90 chaperone/DNA topoisomerase II/histidine kinase"/>
    <property type="match status" value="1"/>
</dbReference>
<keyword evidence="3" id="KW-0597">Phosphoprotein</keyword>
<dbReference type="GO" id="GO:0005524">
    <property type="term" value="F:ATP binding"/>
    <property type="evidence" value="ECO:0007669"/>
    <property type="project" value="UniProtKB-KW"/>
</dbReference>
<dbReference type="AlphaFoldDB" id="A0A7W7Y7R9"/>
<name>A0A7W7Y7R9_9BACT</name>
<dbReference type="SMART" id="SM00388">
    <property type="entry name" value="HisKA"/>
    <property type="match status" value="1"/>
</dbReference>